<evidence type="ECO:0000313" key="1">
    <source>
        <dbReference type="EMBL" id="MBD2860648.1"/>
    </source>
</evidence>
<accession>A0A927C5T1</accession>
<dbReference type="Proteomes" id="UP000639396">
    <property type="component" value="Unassembled WGS sequence"/>
</dbReference>
<dbReference type="PANTHER" id="PTHR38479">
    <property type="entry name" value="LMO0824 PROTEIN"/>
    <property type="match status" value="1"/>
</dbReference>
<organism evidence="1 2">
    <name type="scientific">Paenibacillus oceani</name>
    <dbReference type="NCBI Taxonomy" id="2772510"/>
    <lineage>
        <taxon>Bacteria</taxon>
        <taxon>Bacillati</taxon>
        <taxon>Bacillota</taxon>
        <taxon>Bacilli</taxon>
        <taxon>Bacillales</taxon>
        <taxon>Paenibacillaceae</taxon>
        <taxon>Paenibacillus</taxon>
    </lineage>
</organism>
<protein>
    <submittedName>
        <fullName evidence="1">AlkZ family DNA glycosylase</fullName>
    </submittedName>
</protein>
<dbReference type="EMBL" id="JACXJA010000001">
    <property type="protein sequence ID" value="MBD2860648.1"/>
    <property type="molecule type" value="Genomic_DNA"/>
</dbReference>
<comment type="caution">
    <text evidence="1">The sequence shown here is derived from an EMBL/GenBank/DDBJ whole genome shotgun (WGS) entry which is preliminary data.</text>
</comment>
<name>A0A927C5T1_9BACL</name>
<dbReference type="RefSeq" id="WP_190923936.1">
    <property type="nucleotide sequence ID" value="NZ_JACXJA010000001.1"/>
</dbReference>
<proteinExistence type="predicted"/>
<sequence>MREPSIPYRRIFNLHIAGDKFNKPEQVVRHLGALQAQDYHQALWAVGVRMQAATAADIEQSIADRKIMLTWPLRGTIHLVLPEDVRWVLKLLAPRVLAKDQRRLEQLDLDQTTIERSKQIIHDALQGNKRIIRPHLMQLLEDHGIGTNNQRGYHLLWHLAVSGHICLGPREGKQQTFVLLDEWVPAAKEIPRSEALALLAERYFTGHGPATVQDFSWWAGITLSDARQGVEAAQSRLAMEKMQGQEYWGPSHVHVGAMEEGAKVYLLPGFDEYLLGYKDRSSVLSAEYARHIVPGNNGVFLPTIVLDSQIAGTWKRTIKSKGIDIEFNLFSSPKVRKQRLIEAAERYCRFMEQPLAATSFQEVDT</sequence>
<reference evidence="1" key="1">
    <citation type="submission" date="2020-09" db="EMBL/GenBank/DDBJ databases">
        <title>A novel bacterium of genus Paenibacillus, isolated from South China Sea.</title>
        <authorList>
            <person name="Huang H."/>
            <person name="Mo K."/>
            <person name="Hu Y."/>
        </authorList>
    </citation>
    <scope>NUCLEOTIDE SEQUENCE</scope>
    <source>
        <strain evidence="1">IB182363</strain>
    </source>
</reference>
<dbReference type="PANTHER" id="PTHR38479:SF2">
    <property type="entry name" value="WINGED HELIX DNA-BINDING DOMAIN-CONTAINING PROTEIN"/>
    <property type="match status" value="1"/>
</dbReference>
<evidence type="ECO:0000313" key="2">
    <source>
        <dbReference type="Proteomes" id="UP000639396"/>
    </source>
</evidence>
<gene>
    <name evidence="1" type="ORF">IDH45_01430</name>
</gene>
<keyword evidence="2" id="KW-1185">Reference proteome</keyword>
<dbReference type="Pfam" id="PF06224">
    <property type="entry name" value="AlkZ-like"/>
    <property type="match status" value="1"/>
</dbReference>
<dbReference type="InterPro" id="IPR009351">
    <property type="entry name" value="AlkZ-like"/>
</dbReference>
<dbReference type="AlphaFoldDB" id="A0A927C5T1"/>